<reference evidence="1 2" key="1">
    <citation type="journal article" date="2016" name="Genome Announc.">
        <title>Draft Genome Sequence of the Anaerobic Ammonium-Oxidizing Bacterium 'Candidatus Brocadia sp. 40'.</title>
        <authorList>
            <person name="Ali M."/>
            <person name="Haroon M.F."/>
            <person name="Narita Y."/>
            <person name="Zhang L."/>
            <person name="Rangel Shaw D."/>
            <person name="Okabe S."/>
            <person name="Saikaly P.E."/>
        </authorList>
    </citation>
    <scope>NUCLEOTIDE SEQUENCE [LARGE SCALE GENOMIC DNA]</scope>
    <source>
        <strain evidence="1 2">40</strain>
    </source>
</reference>
<proteinExistence type="predicted"/>
<organism evidence="1 2">
    <name type="scientific">Candidatus Brocadia sapporoensis</name>
    <dbReference type="NCBI Taxonomy" id="392547"/>
    <lineage>
        <taxon>Bacteria</taxon>
        <taxon>Pseudomonadati</taxon>
        <taxon>Planctomycetota</taxon>
        <taxon>Candidatus Brocadiia</taxon>
        <taxon>Candidatus Brocadiales</taxon>
        <taxon>Candidatus Brocadiaceae</taxon>
        <taxon>Candidatus Brocadia</taxon>
    </lineage>
</organism>
<protein>
    <submittedName>
        <fullName evidence="1">Uncharacterized protein</fullName>
    </submittedName>
</protein>
<dbReference type="EMBL" id="MJUW02000040">
    <property type="protein sequence ID" value="OQD46363.1"/>
    <property type="molecule type" value="Genomic_DNA"/>
</dbReference>
<sequence length="238" mass="27673">MAVLGKSKEAFRFFTETHLLELTGLKAANLQELLYHIKTVPPSVIYCHTHNFLQQHHYLSPEPPNDFAYWITGILGEEELGEYLFSIDTIQYTTIYELRVEIIRTIENYMAKHPRSLQKFATPGDEFHFFKSVSFIFQTPYTAFDLKEFHAALQRVTLDSIYFHMFEARLRIKQGINDFSKWLNDSLQEERLANKISSLDPYTHTLGGLRTILIKLVEKRLSEPLEKPSDTALALPKS</sequence>
<accession>A0A1V6M1T1</accession>
<comment type="caution">
    <text evidence="1">The sequence shown here is derived from an EMBL/GenBank/DDBJ whole genome shotgun (WGS) entry which is preliminary data.</text>
</comment>
<gene>
    <name evidence="1" type="ORF">BIY37_03615</name>
</gene>
<dbReference type="Pfam" id="PF19027">
    <property type="entry name" value="DUF5752"/>
    <property type="match status" value="1"/>
</dbReference>
<evidence type="ECO:0000313" key="1">
    <source>
        <dbReference type="EMBL" id="OQD46363.1"/>
    </source>
</evidence>
<name>A0A1V6M1T1_9BACT</name>
<dbReference type="RefSeq" id="WP_070066466.1">
    <property type="nucleotide sequence ID" value="NZ_MJUW02000040.1"/>
</dbReference>
<dbReference type="InterPro" id="IPR044036">
    <property type="entry name" value="DUF5752"/>
</dbReference>
<dbReference type="AlphaFoldDB" id="A0A1V6M1T1"/>
<keyword evidence="2" id="KW-1185">Reference proteome</keyword>
<dbReference type="Proteomes" id="UP000242219">
    <property type="component" value="Unassembled WGS sequence"/>
</dbReference>
<evidence type="ECO:0000313" key="2">
    <source>
        <dbReference type="Proteomes" id="UP000242219"/>
    </source>
</evidence>